<sequence length="253" mass="28135">MKKFYKICLIICLVFTVAGAGCIIAAAAMGFSFTDTYHYVRDKVNGYSGKYEDEEAERLEFPKDKVKKITIKVGSRDLSIVRGEGSQIVLTTKGSRKLFQSQLNEGLNELTIRSKSSVHRPFFFDYGYEQAVLSIPKDVNLDDFSLDVGSGDFVSEELKSKRMRIQCGSGDIKLSGIKSDNIDIQCGSGNIEADIWDSRVNYRYNINVGSGDVVFDGHELEHSNKEGTWGNGTKFIDVQCGSGDINIDFLNNI</sequence>
<keyword evidence="1" id="KW-0732">Signal</keyword>
<dbReference type="Pfam" id="PF13349">
    <property type="entry name" value="DUF4097"/>
    <property type="match status" value="1"/>
</dbReference>
<feature type="chain" id="PRO_5039146427" description="DUF4097 domain-containing protein" evidence="1">
    <location>
        <begin position="21"/>
        <end position="253"/>
    </location>
</feature>
<dbReference type="RefSeq" id="WP_156340619.1">
    <property type="nucleotide sequence ID" value="NZ_CACRSQ010000006.1"/>
</dbReference>
<dbReference type="InterPro" id="IPR025164">
    <property type="entry name" value="Toastrack_DUF4097"/>
</dbReference>
<dbReference type="AlphaFoldDB" id="A0A6N2USS8"/>
<evidence type="ECO:0000259" key="2">
    <source>
        <dbReference type="Pfam" id="PF13349"/>
    </source>
</evidence>
<evidence type="ECO:0000256" key="1">
    <source>
        <dbReference type="SAM" id="SignalP"/>
    </source>
</evidence>
<gene>
    <name evidence="3" type="ORF">ACLFYP115_01984</name>
</gene>
<name>A0A6N2USS8_9FIRM</name>
<proteinExistence type="predicted"/>
<feature type="signal peptide" evidence="1">
    <location>
        <begin position="1"/>
        <end position="20"/>
    </location>
</feature>
<protein>
    <recommendedName>
        <fullName evidence="2">DUF4097 domain-containing protein</fullName>
    </recommendedName>
</protein>
<dbReference type="PROSITE" id="PS51257">
    <property type="entry name" value="PROKAR_LIPOPROTEIN"/>
    <property type="match status" value="1"/>
</dbReference>
<reference evidence="3" key="1">
    <citation type="submission" date="2019-11" db="EMBL/GenBank/DDBJ databases">
        <authorList>
            <person name="Feng L."/>
        </authorList>
    </citation>
    <scope>NUCLEOTIDE SEQUENCE</scope>
    <source>
        <strain evidence="3">AcaccaeLFYP115</strain>
    </source>
</reference>
<organism evidence="3">
    <name type="scientific">Anaerostipes caccae</name>
    <dbReference type="NCBI Taxonomy" id="105841"/>
    <lineage>
        <taxon>Bacteria</taxon>
        <taxon>Bacillati</taxon>
        <taxon>Bacillota</taxon>
        <taxon>Clostridia</taxon>
        <taxon>Lachnospirales</taxon>
        <taxon>Lachnospiraceae</taxon>
        <taxon>Anaerostipes</taxon>
    </lineage>
</organism>
<evidence type="ECO:0000313" key="3">
    <source>
        <dbReference type="EMBL" id="VYT19271.1"/>
    </source>
</evidence>
<dbReference type="EMBL" id="CACRSQ010000006">
    <property type="protein sequence ID" value="VYT19271.1"/>
    <property type="molecule type" value="Genomic_DNA"/>
</dbReference>
<dbReference type="Gene3D" id="2.160.20.120">
    <property type="match status" value="1"/>
</dbReference>
<feature type="domain" description="DUF4097" evidence="2">
    <location>
        <begin position="66"/>
        <end position="248"/>
    </location>
</feature>
<accession>A0A6N2USS8</accession>